<dbReference type="EMBL" id="HG002209">
    <property type="protein sequence ID" value="CDF40595.1"/>
    <property type="molecule type" value="Genomic_DNA"/>
</dbReference>
<protein>
    <submittedName>
        <fullName evidence="1">Uncharacterized protein</fullName>
    </submittedName>
</protein>
<accession>R7QTA8</accession>
<dbReference type="Proteomes" id="UP000012073">
    <property type="component" value="Unassembled WGS sequence"/>
</dbReference>
<gene>
    <name evidence="1" type="ORF">CHC_T00007360001</name>
</gene>
<sequence>MRRPPPVRLHHLPLPTTFPLSLPSISSHLSSITDTFPSSAQSCPSPMTMRLRDPCPKPASWSPWPSPMLRFTWRSVVRRATVAMFYSHRHPCSSISPVKMTTAVGSRRLG</sequence>
<reference evidence="2" key="1">
    <citation type="journal article" date="2013" name="Proc. Natl. Acad. Sci. U.S.A.">
        <title>Genome structure and metabolic features in the red seaweed Chondrus crispus shed light on evolution of the Archaeplastida.</title>
        <authorList>
            <person name="Collen J."/>
            <person name="Porcel B."/>
            <person name="Carre W."/>
            <person name="Ball S.G."/>
            <person name="Chaparro C."/>
            <person name="Tonon T."/>
            <person name="Barbeyron T."/>
            <person name="Michel G."/>
            <person name="Noel B."/>
            <person name="Valentin K."/>
            <person name="Elias M."/>
            <person name="Artiguenave F."/>
            <person name="Arun A."/>
            <person name="Aury J.M."/>
            <person name="Barbosa-Neto J.F."/>
            <person name="Bothwell J.H."/>
            <person name="Bouget F.Y."/>
            <person name="Brillet L."/>
            <person name="Cabello-Hurtado F."/>
            <person name="Capella-Gutierrez S."/>
            <person name="Charrier B."/>
            <person name="Cladiere L."/>
            <person name="Cock J.M."/>
            <person name="Coelho S.M."/>
            <person name="Colleoni C."/>
            <person name="Czjzek M."/>
            <person name="Da Silva C."/>
            <person name="Delage L."/>
            <person name="Denoeud F."/>
            <person name="Deschamps P."/>
            <person name="Dittami S.M."/>
            <person name="Gabaldon T."/>
            <person name="Gachon C.M."/>
            <person name="Groisillier A."/>
            <person name="Herve C."/>
            <person name="Jabbari K."/>
            <person name="Katinka M."/>
            <person name="Kloareg B."/>
            <person name="Kowalczyk N."/>
            <person name="Labadie K."/>
            <person name="Leblanc C."/>
            <person name="Lopez P.J."/>
            <person name="McLachlan D.H."/>
            <person name="Meslet-Cladiere L."/>
            <person name="Moustafa A."/>
            <person name="Nehr Z."/>
            <person name="Nyvall Collen P."/>
            <person name="Panaud O."/>
            <person name="Partensky F."/>
            <person name="Poulain J."/>
            <person name="Rensing S.A."/>
            <person name="Rousvoal S."/>
            <person name="Samson G."/>
            <person name="Symeonidi A."/>
            <person name="Weissenbach J."/>
            <person name="Zambounis A."/>
            <person name="Wincker P."/>
            <person name="Boyen C."/>
        </authorList>
    </citation>
    <scope>NUCLEOTIDE SEQUENCE [LARGE SCALE GENOMIC DNA]</scope>
    <source>
        <strain evidence="2">cv. Stackhouse</strain>
    </source>
</reference>
<dbReference type="KEGG" id="ccp:CHC_T00007360001"/>
<dbReference type="AlphaFoldDB" id="R7QTA8"/>
<evidence type="ECO:0000313" key="1">
    <source>
        <dbReference type="EMBL" id="CDF40595.1"/>
    </source>
</evidence>
<name>R7QTA8_CHOCR</name>
<organism evidence="1 2">
    <name type="scientific">Chondrus crispus</name>
    <name type="common">Carrageen Irish moss</name>
    <name type="synonym">Polymorpha crispa</name>
    <dbReference type="NCBI Taxonomy" id="2769"/>
    <lineage>
        <taxon>Eukaryota</taxon>
        <taxon>Rhodophyta</taxon>
        <taxon>Florideophyceae</taxon>
        <taxon>Rhodymeniophycidae</taxon>
        <taxon>Gigartinales</taxon>
        <taxon>Gigartinaceae</taxon>
        <taxon>Chondrus</taxon>
    </lineage>
</organism>
<keyword evidence="2" id="KW-1185">Reference proteome</keyword>
<dbReference type="Gramene" id="CDF40595">
    <property type="protein sequence ID" value="CDF40595"/>
    <property type="gene ID" value="CHC_T00007360001"/>
</dbReference>
<evidence type="ECO:0000313" key="2">
    <source>
        <dbReference type="Proteomes" id="UP000012073"/>
    </source>
</evidence>
<dbReference type="GeneID" id="17318602"/>
<dbReference type="RefSeq" id="XP_005710889.1">
    <property type="nucleotide sequence ID" value="XM_005710832.1"/>
</dbReference>
<proteinExistence type="predicted"/>